<dbReference type="FunFam" id="1.20.1280.50:FF:000085">
    <property type="entry name" value="F-box domain containing protein"/>
    <property type="match status" value="1"/>
</dbReference>
<evidence type="ECO:0000313" key="3">
    <source>
        <dbReference type="Proteomes" id="UP000436088"/>
    </source>
</evidence>
<dbReference type="SUPFAM" id="SSF50965">
    <property type="entry name" value="Galactose oxidase, central domain"/>
    <property type="match status" value="1"/>
</dbReference>
<comment type="caution">
    <text evidence="2">The sequence shown here is derived from an EMBL/GenBank/DDBJ whole genome shotgun (WGS) entry which is preliminary data.</text>
</comment>
<dbReference type="PANTHER" id="PTHR31672:SF12">
    <property type="entry name" value="F-BOX DOMAIN-CONTAINING PROTEIN"/>
    <property type="match status" value="1"/>
</dbReference>
<dbReference type="PROSITE" id="PS50181">
    <property type="entry name" value="FBOX"/>
    <property type="match status" value="1"/>
</dbReference>
<proteinExistence type="predicted"/>
<name>A0A6A2XSY7_HIBSY</name>
<dbReference type="InterPro" id="IPR050796">
    <property type="entry name" value="SCF_F-box_component"/>
</dbReference>
<dbReference type="InterPro" id="IPR015915">
    <property type="entry name" value="Kelch-typ_b-propeller"/>
</dbReference>
<feature type="domain" description="F-box" evidence="1">
    <location>
        <begin position="24"/>
        <end position="70"/>
    </location>
</feature>
<dbReference type="InterPro" id="IPR006527">
    <property type="entry name" value="F-box-assoc_dom_typ1"/>
</dbReference>
<sequence length="346" mass="38499">MESGKPIVAKSLKRRTGRSAEMDPGIWSKLPPELLEHILWFLPLKTFLSLRSTCKRFKSLVFSPCFISKHSSASQLSSFLLLSHPQCYGHFPLYDTIRGAWRNLALPSSFLPPSAANFDLLSSCNGLVCFSLLNSSSFLVCNLLAKSSRIIQFPFFPFSFEMLTLVSTADGYKLFMLCLKSSSNYAFVYDSKDHSWTQYDGLQPLLVENFHQEGASMNGSLCFATPEPYSVVSFDLDNGKWETLNTEMPGELTFVRLVSDTDGGKLYLVGGMGRNGISKSLRLWELGSGGRWVEVERLPELMCRKFMFQGEVGIGYPSALHSRTSGAVVSGGSPFYLTSTLRLDLS</sequence>
<dbReference type="Gene3D" id="1.20.1280.50">
    <property type="match status" value="1"/>
</dbReference>
<evidence type="ECO:0000313" key="2">
    <source>
        <dbReference type="EMBL" id="KAE8657054.1"/>
    </source>
</evidence>
<dbReference type="PANTHER" id="PTHR31672">
    <property type="entry name" value="BNACNNG10540D PROTEIN"/>
    <property type="match status" value="1"/>
</dbReference>
<organism evidence="2 3">
    <name type="scientific">Hibiscus syriacus</name>
    <name type="common">Rose of Sharon</name>
    <dbReference type="NCBI Taxonomy" id="106335"/>
    <lineage>
        <taxon>Eukaryota</taxon>
        <taxon>Viridiplantae</taxon>
        <taxon>Streptophyta</taxon>
        <taxon>Embryophyta</taxon>
        <taxon>Tracheophyta</taxon>
        <taxon>Spermatophyta</taxon>
        <taxon>Magnoliopsida</taxon>
        <taxon>eudicotyledons</taxon>
        <taxon>Gunneridae</taxon>
        <taxon>Pentapetalae</taxon>
        <taxon>rosids</taxon>
        <taxon>malvids</taxon>
        <taxon>Malvales</taxon>
        <taxon>Malvaceae</taxon>
        <taxon>Malvoideae</taxon>
        <taxon>Hibiscus</taxon>
    </lineage>
</organism>
<dbReference type="SUPFAM" id="SSF81383">
    <property type="entry name" value="F-box domain"/>
    <property type="match status" value="1"/>
</dbReference>
<dbReference type="EMBL" id="VEPZ02001762">
    <property type="protein sequence ID" value="KAE8657054.1"/>
    <property type="molecule type" value="Genomic_DNA"/>
</dbReference>
<gene>
    <name evidence="2" type="ORF">F3Y22_tig00116997pilonHSYRG00913</name>
</gene>
<dbReference type="Pfam" id="PF07734">
    <property type="entry name" value="FBA_1"/>
    <property type="match status" value="1"/>
</dbReference>
<dbReference type="AlphaFoldDB" id="A0A6A2XSY7"/>
<dbReference type="Gene3D" id="2.120.10.80">
    <property type="entry name" value="Kelch-type beta propeller"/>
    <property type="match status" value="1"/>
</dbReference>
<evidence type="ECO:0000259" key="1">
    <source>
        <dbReference type="PROSITE" id="PS50181"/>
    </source>
</evidence>
<dbReference type="Pfam" id="PF00646">
    <property type="entry name" value="F-box"/>
    <property type="match status" value="1"/>
</dbReference>
<dbReference type="InterPro" id="IPR011043">
    <property type="entry name" value="Gal_Oxase/kelch_b-propeller"/>
</dbReference>
<dbReference type="InterPro" id="IPR036047">
    <property type="entry name" value="F-box-like_dom_sf"/>
</dbReference>
<dbReference type="CDD" id="cd09917">
    <property type="entry name" value="F-box_SF"/>
    <property type="match status" value="1"/>
</dbReference>
<keyword evidence="3" id="KW-1185">Reference proteome</keyword>
<reference evidence="2" key="1">
    <citation type="submission" date="2019-09" db="EMBL/GenBank/DDBJ databases">
        <title>Draft genome information of white flower Hibiscus syriacus.</title>
        <authorList>
            <person name="Kim Y.-M."/>
        </authorList>
    </citation>
    <scope>NUCLEOTIDE SEQUENCE [LARGE SCALE GENOMIC DNA]</scope>
    <source>
        <strain evidence="2">YM2019G1</strain>
    </source>
</reference>
<accession>A0A6A2XSY7</accession>
<dbReference type="InterPro" id="IPR001810">
    <property type="entry name" value="F-box_dom"/>
</dbReference>
<dbReference type="SMART" id="SM00256">
    <property type="entry name" value="FBOX"/>
    <property type="match status" value="1"/>
</dbReference>
<protein>
    <recommendedName>
        <fullName evidence="1">F-box domain-containing protein</fullName>
    </recommendedName>
</protein>
<dbReference type="Proteomes" id="UP000436088">
    <property type="component" value="Unassembled WGS sequence"/>
</dbReference>